<keyword evidence="4" id="KW-1185">Reference proteome</keyword>
<dbReference type="EMBL" id="CP022433">
    <property type="protein sequence ID" value="ASN25996.1"/>
    <property type="molecule type" value="Genomic_DNA"/>
</dbReference>
<name>A0A221P1N4_9ACTN</name>
<protein>
    <submittedName>
        <fullName evidence="3">DUF2637 domain-containing protein</fullName>
    </submittedName>
</protein>
<dbReference type="OrthoDB" id="3684568at2"/>
<evidence type="ECO:0000313" key="4">
    <source>
        <dbReference type="Proteomes" id="UP000031501"/>
    </source>
</evidence>
<accession>A0A221P1N4</accession>
<dbReference type="Proteomes" id="UP000031501">
    <property type="component" value="Chromosome"/>
</dbReference>
<evidence type="ECO:0000256" key="2">
    <source>
        <dbReference type="SAM" id="Phobius"/>
    </source>
</evidence>
<organism evidence="3 4">
    <name type="scientific">Streptomyces pluripotens</name>
    <dbReference type="NCBI Taxonomy" id="1355015"/>
    <lineage>
        <taxon>Bacteria</taxon>
        <taxon>Bacillati</taxon>
        <taxon>Actinomycetota</taxon>
        <taxon>Actinomycetes</taxon>
        <taxon>Kitasatosporales</taxon>
        <taxon>Streptomycetaceae</taxon>
        <taxon>Streptomyces</taxon>
    </lineage>
</organism>
<gene>
    <name evidence="3" type="ORF">LK07_20530</name>
</gene>
<dbReference type="AlphaFoldDB" id="A0A221P1N4"/>
<evidence type="ECO:0000256" key="1">
    <source>
        <dbReference type="SAM" id="MobiDB-lite"/>
    </source>
</evidence>
<dbReference type="InterPro" id="IPR021235">
    <property type="entry name" value="DUF2637"/>
</dbReference>
<evidence type="ECO:0000313" key="3">
    <source>
        <dbReference type="EMBL" id="ASN25996.1"/>
    </source>
</evidence>
<sequence length="213" mass="22866">MSRAQPRDWWVVAGMAVTACSAAVSSFSGLRALAAATGWPEALSPLLPCTIDAYATTATRVWLSGVTRSERARHFARWNAIGAIGLSLVGNAAWHLIAAKVLTVTWPIVVVVGAVPPAVLGLLSHLAVLRSQDDEDEQDEAVPPGTELHEHGDKADAGEDELLEAARAADAAYRTEHGKPITRDELRKHLHVSTEKTSHILRLLRTLPDDPGK</sequence>
<feature type="region of interest" description="Disordered" evidence="1">
    <location>
        <begin position="133"/>
        <end position="153"/>
    </location>
</feature>
<proteinExistence type="predicted"/>
<dbReference type="RefSeq" id="WP_052319123.1">
    <property type="nucleotide sequence ID" value="NZ_CP021080.1"/>
</dbReference>
<dbReference type="STRING" id="1355015.LK06_019365"/>
<feature type="transmembrane region" description="Helical" evidence="2">
    <location>
        <begin position="75"/>
        <end position="98"/>
    </location>
</feature>
<dbReference type="Pfam" id="PF10935">
    <property type="entry name" value="DUF2637"/>
    <property type="match status" value="1"/>
</dbReference>
<keyword evidence="2" id="KW-0812">Transmembrane</keyword>
<keyword evidence="2" id="KW-1133">Transmembrane helix</keyword>
<keyword evidence="2" id="KW-0472">Membrane</keyword>
<dbReference type="PROSITE" id="PS51257">
    <property type="entry name" value="PROKAR_LIPOPROTEIN"/>
    <property type="match status" value="1"/>
</dbReference>
<reference evidence="3 4" key="1">
    <citation type="submission" date="2017-07" db="EMBL/GenBank/DDBJ databases">
        <title>Genome sequence of Streptomyces pluripotens MUSC 137T.</title>
        <authorList>
            <person name="Ser H.-L."/>
            <person name="Lee L.-H."/>
        </authorList>
    </citation>
    <scope>NUCLEOTIDE SEQUENCE [LARGE SCALE GENOMIC DNA]</scope>
    <source>
        <strain evidence="3 4">MUSC 137</strain>
    </source>
</reference>
<feature type="transmembrane region" description="Helical" evidence="2">
    <location>
        <begin position="104"/>
        <end position="123"/>
    </location>
</feature>